<organism evidence="4 5">
    <name type="scientific">Mycobacterium hippophais</name>
    <dbReference type="NCBI Taxonomy" id="3016340"/>
    <lineage>
        <taxon>Bacteria</taxon>
        <taxon>Bacillati</taxon>
        <taxon>Actinomycetota</taxon>
        <taxon>Actinomycetes</taxon>
        <taxon>Mycobacteriales</taxon>
        <taxon>Mycobacteriaceae</taxon>
        <taxon>Mycobacterium</taxon>
    </lineage>
</organism>
<protein>
    <submittedName>
        <fullName evidence="4">TetR/AcrR family transcriptional regulator</fullName>
    </submittedName>
</protein>
<feature type="DNA-binding region" description="H-T-H motif" evidence="2">
    <location>
        <begin position="31"/>
        <end position="50"/>
    </location>
</feature>
<dbReference type="SUPFAM" id="SSF46689">
    <property type="entry name" value="Homeodomain-like"/>
    <property type="match status" value="1"/>
</dbReference>
<comment type="caution">
    <text evidence="4">The sequence shown here is derived from an EMBL/GenBank/DDBJ whole genome shotgun (WGS) entry which is preliminary data.</text>
</comment>
<sequence>MTGRLSKQERRRQLLDTALAIVRDRGTDDLTLLTLAQAAGVSRPIVYLHFETRPGLLLALYRELDERHRAATQRALQDAGDSPGEIARVMSTAYFSCATEAPEFTVISAALKGDPEMEALQHDMLDSYTDLMVSALKPHSSLRPGALRLRCVGILGAAEAIAAEMNRGGTSVAAAVDALTGLIGAVLQSPTRT</sequence>
<evidence type="ECO:0000259" key="3">
    <source>
        <dbReference type="PROSITE" id="PS50977"/>
    </source>
</evidence>
<keyword evidence="5" id="KW-1185">Reference proteome</keyword>
<evidence type="ECO:0000256" key="1">
    <source>
        <dbReference type="ARBA" id="ARBA00023125"/>
    </source>
</evidence>
<dbReference type="InterPro" id="IPR001647">
    <property type="entry name" value="HTH_TetR"/>
</dbReference>
<dbReference type="EMBL" id="JAPZPY010000006">
    <property type="protein sequence ID" value="MCZ8380165.1"/>
    <property type="molecule type" value="Genomic_DNA"/>
</dbReference>
<gene>
    <name evidence="4" type="ORF">O6P37_14930</name>
</gene>
<dbReference type="PROSITE" id="PS50977">
    <property type="entry name" value="HTH_TETR_2"/>
    <property type="match status" value="1"/>
</dbReference>
<accession>A0ABT4PUF6</accession>
<feature type="domain" description="HTH tetR-type" evidence="3">
    <location>
        <begin position="8"/>
        <end position="68"/>
    </location>
</feature>
<dbReference type="RefSeq" id="WP_269894822.1">
    <property type="nucleotide sequence ID" value="NZ_JAPZPY010000006.1"/>
</dbReference>
<dbReference type="Pfam" id="PF00440">
    <property type="entry name" value="TetR_N"/>
    <property type="match status" value="1"/>
</dbReference>
<name>A0ABT4PUF6_9MYCO</name>
<dbReference type="InterPro" id="IPR009057">
    <property type="entry name" value="Homeodomain-like_sf"/>
</dbReference>
<dbReference type="Proteomes" id="UP001142153">
    <property type="component" value="Unassembled WGS sequence"/>
</dbReference>
<reference evidence="4" key="1">
    <citation type="submission" date="2022-12" db="EMBL/GenBank/DDBJ databases">
        <authorList>
            <person name="Deng Y."/>
            <person name="Zhang Y.-Q."/>
        </authorList>
    </citation>
    <scope>NUCLEOTIDE SEQUENCE</scope>
    <source>
        <strain evidence="4">CPCC 205372</strain>
    </source>
</reference>
<dbReference type="PANTHER" id="PTHR30055">
    <property type="entry name" value="HTH-TYPE TRANSCRIPTIONAL REGULATOR RUTR"/>
    <property type="match status" value="1"/>
</dbReference>
<evidence type="ECO:0000256" key="2">
    <source>
        <dbReference type="PROSITE-ProRule" id="PRU00335"/>
    </source>
</evidence>
<keyword evidence="1 2" id="KW-0238">DNA-binding</keyword>
<evidence type="ECO:0000313" key="5">
    <source>
        <dbReference type="Proteomes" id="UP001142153"/>
    </source>
</evidence>
<dbReference type="InterPro" id="IPR050109">
    <property type="entry name" value="HTH-type_TetR-like_transc_reg"/>
</dbReference>
<dbReference type="PANTHER" id="PTHR30055:SF223">
    <property type="entry name" value="HTH-TYPE TRANSCRIPTIONAL REGULATOR UIDR"/>
    <property type="match status" value="1"/>
</dbReference>
<evidence type="ECO:0000313" key="4">
    <source>
        <dbReference type="EMBL" id="MCZ8380165.1"/>
    </source>
</evidence>
<dbReference type="PRINTS" id="PR00455">
    <property type="entry name" value="HTHTETR"/>
</dbReference>
<dbReference type="Gene3D" id="1.10.357.10">
    <property type="entry name" value="Tetracycline Repressor, domain 2"/>
    <property type="match status" value="1"/>
</dbReference>
<proteinExistence type="predicted"/>